<dbReference type="InterPro" id="IPR004211">
    <property type="entry name" value="Endonuclease_7"/>
</dbReference>
<name>A0ABP7F2A2_9MICO</name>
<proteinExistence type="predicted"/>
<gene>
    <name evidence="1" type="ORF">GCM10022239_03230</name>
</gene>
<evidence type="ECO:0000313" key="2">
    <source>
        <dbReference type="Proteomes" id="UP001501004"/>
    </source>
</evidence>
<evidence type="ECO:0000313" key="1">
    <source>
        <dbReference type="EMBL" id="GAA3729966.1"/>
    </source>
</evidence>
<reference evidence="2" key="1">
    <citation type="journal article" date="2019" name="Int. J. Syst. Evol. Microbiol.">
        <title>The Global Catalogue of Microorganisms (GCM) 10K type strain sequencing project: providing services to taxonomists for standard genome sequencing and annotation.</title>
        <authorList>
            <consortium name="The Broad Institute Genomics Platform"/>
            <consortium name="The Broad Institute Genome Sequencing Center for Infectious Disease"/>
            <person name="Wu L."/>
            <person name="Ma J."/>
        </authorList>
    </citation>
    <scope>NUCLEOTIDE SEQUENCE [LARGE SCALE GENOMIC DNA]</scope>
    <source>
        <strain evidence="2">JCM 16949</strain>
    </source>
</reference>
<keyword evidence="2" id="KW-1185">Reference proteome</keyword>
<dbReference type="InterPro" id="IPR044925">
    <property type="entry name" value="His-Me_finger_sf"/>
</dbReference>
<accession>A0ABP7F2A2</accession>
<protein>
    <recommendedName>
        <fullName evidence="3">Recombination endonuclease VII</fullName>
    </recommendedName>
</protein>
<dbReference type="InterPro" id="IPR038563">
    <property type="entry name" value="Endonuclease_7_sf"/>
</dbReference>
<sequence>MSEGSCSEPNCGAPAKVRGFCSSYYGRKYRRGEIELLPKDPSHHRLTSVDREAKTAICSVCGPTRIRVRTVRGCQCISLHRAEAAKRTGRKGSPLSREQSREYRLKAKFGITIEEYERMLAMQDGRCRICGTLPAEKRRLAVDHDHATGEIRGLLCSHCNTALGFMGDDVTRLSAAIGYLKA</sequence>
<dbReference type="Proteomes" id="UP001501004">
    <property type="component" value="Unassembled WGS sequence"/>
</dbReference>
<dbReference type="EMBL" id="BAABAE010000001">
    <property type="protein sequence ID" value="GAA3729966.1"/>
    <property type="molecule type" value="Genomic_DNA"/>
</dbReference>
<dbReference type="Gene3D" id="3.40.1800.10">
    <property type="entry name" value="His-Me finger endonucleases"/>
    <property type="match status" value="1"/>
</dbReference>
<dbReference type="SUPFAM" id="SSF54060">
    <property type="entry name" value="His-Me finger endonucleases"/>
    <property type="match status" value="1"/>
</dbReference>
<organism evidence="1 2">
    <name type="scientific">Leifsonella bigeumensis</name>
    <dbReference type="NCBI Taxonomy" id="433643"/>
    <lineage>
        <taxon>Bacteria</taxon>
        <taxon>Bacillati</taxon>
        <taxon>Actinomycetota</taxon>
        <taxon>Actinomycetes</taxon>
        <taxon>Micrococcales</taxon>
        <taxon>Microbacteriaceae</taxon>
        <taxon>Leifsonella</taxon>
    </lineage>
</organism>
<comment type="caution">
    <text evidence="1">The sequence shown here is derived from an EMBL/GenBank/DDBJ whole genome shotgun (WGS) entry which is preliminary data.</text>
</comment>
<dbReference type="RefSeq" id="WP_425561927.1">
    <property type="nucleotide sequence ID" value="NZ_BAABAE010000001.1"/>
</dbReference>
<dbReference type="Pfam" id="PF02945">
    <property type="entry name" value="Endonuclease_7"/>
    <property type="match status" value="1"/>
</dbReference>
<evidence type="ECO:0008006" key="3">
    <source>
        <dbReference type="Google" id="ProtNLM"/>
    </source>
</evidence>